<organism evidence="2 3">
    <name type="scientific">Labrys wisconsinensis</name>
    <dbReference type="NCBI Taxonomy" id="425677"/>
    <lineage>
        <taxon>Bacteria</taxon>
        <taxon>Pseudomonadati</taxon>
        <taxon>Pseudomonadota</taxon>
        <taxon>Alphaproteobacteria</taxon>
        <taxon>Hyphomicrobiales</taxon>
        <taxon>Xanthobacteraceae</taxon>
        <taxon>Labrys</taxon>
    </lineage>
</organism>
<dbReference type="InterPro" id="IPR002938">
    <property type="entry name" value="FAD-bd"/>
</dbReference>
<dbReference type="InterPro" id="IPR036188">
    <property type="entry name" value="FAD/NAD-bd_sf"/>
</dbReference>
<dbReference type="PANTHER" id="PTHR46865">
    <property type="entry name" value="OXIDOREDUCTASE-RELATED"/>
    <property type="match status" value="1"/>
</dbReference>
<dbReference type="PROSITE" id="PS51257">
    <property type="entry name" value="PROKAR_LIPOPROTEIN"/>
    <property type="match status" value="1"/>
</dbReference>
<protein>
    <submittedName>
        <fullName evidence="2">2-polyprenyl-6-methoxyphenol hydroxylase-like FAD-dependent oxidoreductase</fullName>
    </submittedName>
</protein>
<proteinExistence type="predicted"/>
<name>A0ABU0JM64_9HYPH</name>
<dbReference type="EMBL" id="JAUSVX010000021">
    <property type="protein sequence ID" value="MDQ0474212.1"/>
    <property type="molecule type" value="Genomic_DNA"/>
</dbReference>
<evidence type="ECO:0000259" key="1">
    <source>
        <dbReference type="Pfam" id="PF01494"/>
    </source>
</evidence>
<dbReference type="InterPro" id="IPR051704">
    <property type="entry name" value="FAD_aromatic-hydroxylase"/>
</dbReference>
<sequence>MARLEVLISGAGIAGCTLAYWLARNRHAVTVIERSGSLRSSGSPVDVRGLAADVAERMNIAARLREASIRLKGMTLLDSEGRRVARVDIATLRSSIAPKDMEVARGDLARILHEASAGDADYVFGESITALAQDETGVDVTFERSRPRRFDVVIGADGLHSIVRRLAFGADSEFVRHAGLYAATVSLPGSRDAAGEMFMLNAPGKLAALHPCQGVPLAYFIFWRPEIPGFDDTDLDQHKRILETTFAGIGWRVPEFLDAVRGARDMYFDSVARVDVANWGRGRIALLGDASSCVSLFGDGSTLAIAGAHELAKALTESPADPQGAFSRYQAVHGKLVASKQKNLISTASRIVPRTSAGLWLSTRVFWRTMGGLGTVVRLGRKLRGQ</sequence>
<dbReference type="RefSeq" id="WP_307283452.1">
    <property type="nucleotide sequence ID" value="NZ_JAUSVX010000021.1"/>
</dbReference>
<gene>
    <name evidence="2" type="ORF">QO011_007252</name>
</gene>
<evidence type="ECO:0000313" key="3">
    <source>
        <dbReference type="Proteomes" id="UP001242480"/>
    </source>
</evidence>
<dbReference type="Pfam" id="PF01494">
    <property type="entry name" value="FAD_binding_3"/>
    <property type="match status" value="1"/>
</dbReference>
<dbReference type="Proteomes" id="UP001242480">
    <property type="component" value="Unassembled WGS sequence"/>
</dbReference>
<dbReference type="Gene3D" id="3.30.9.10">
    <property type="entry name" value="D-Amino Acid Oxidase, subunit A, domain 2"/>
    <property type="match status" value="1"/>
</dbReference>
<comment type="caution">
    <text evidence="2">The sequence shown here is derived from an EMBL/GenBank/DDBJ whole genome shotgun (WGS) entry which is preliminary data.</text>
</comment>
<evidence type="ECO:0000313" key="2">
    <source>
        <dbReference type="EMBL" id="MDQ0474212.1"/>
    </source>
</evidence>
<reference evidence="2 3" key="1">
    <citation type="submission" date="2023-07" db="EMBL/GenBank/DDBJ databases">
        <title>Genomic Encyclopedia of Type Strains, Phase IV (KMG-IV): sequencing the most valuable type-strain genomes for metagenomic binning, comparative biology and taxonomic classification.</title>
        <authorList>
            <person name="Goeker M."/>
        </authorList>
    </citation>
    <scope>NUCLEOTIDE SEQUENCE [LARGE SCALE GENOMIC DNA]</scope>
    <source>
        <strain evidence="2 3">DSM 19619</strain>
    </source>
</reference>
<keyword evidence="3" id="KW-1185">Reference proteome</keyword>
<dbReference type="SUPFAM" id="SSF51905">
    <property type="entry name" value="FAD/NAD(P)-binding domain"/>
    <property type="match status" value="1"/>
</dbReference>
<dbReference type="PANTHER" id="PTHR46865:SF2">
    <property type="entry name" value="MONOOXYGENASE"/>
    <property type="match status" value="1"/>
</dbReference>
<dbReference type="Gene3D" id="3.50.50.60">
    <property type="entry name" value="FAD/NAD(P)-binding domain"/>
    <property type="match status" value="1"/>
</dbReference>
<dbReference type="PRINTS" id="PR00420">
    <property type="entry name" value="RNGMNOXGNASE"/>
</dbReference>
<feature type="domain" description="FAD-binding" evidence="1">
    <location>
        <begin position="4"/>
        <end position="317"/>
    </location>
</feature>
<accession>A0ABU0JM64</accession>